<dbReference type="Gene3D" id="3.40.50.2000">
    <property type="entry name" value="Glycogen Phosphorylase B"/>
    <property type="match status" value="2"/>
</dbReference>
<reference evidence="2" key="1">
    <citation type="submission" date="2024-02" db="EMBL/GenBank/DDBJ databases">
        <authorList>
            <consortium name="Clinical and Environmental Microbiology Branch: Whole genome sequencing antimicrobial resistance pathogens in the healthcare setting"/>
        </authorList>
    </citation>
    <scope>NUCLEOTIDE SEQUENCE</scope>
    <source>
        <strain evidence="2">2020GO-00142</strain>
    </source>
</reference>
<feature type="domain" description="Glycosyl transferase family 1" evidence="1">
    <location>
        <begin position="42"/>
        <end position="192"/>
    </location>
</feature>
<organism evidence="2">
    <name type="scientific">Providencia stuartii</name>
    <dbReference type="NCBI Taxonomy" id="588"/>
    <lineage>
        <taxon>Bacteria</taxon>
        <taxon>Pseudomonadati</taxon>
        <taxon>Pseudomonadota</taxon>
        <taxon>Gammaproteobacteria</taxon>
        <taxon>Enterobacterales</taxon>
        <taxon>Morganellaceae</taxon>
        <taxon>Providencia</taxon>
    </lineage>
</organism>
<dbReference type="PANTHER" id="PTHR12526">
    <property type="entry name" value="GLYCOSYLTRANSFERASE"/>
    <property type="match status" value="1"/>
</dbReference>
<dbReference type="InterPro" id="IPR001296">
    <property type="entry name" value="Glyco_trans_1"/>
</dbReference>
<sequence length="229" mass="26336">VLVSDSCYSLFTSQEIRKYGNKIETIYTGFDIPLLKKNSYCTDKNSITISFIGVISRRKNIELLINSISLLSTEIRDRVIINVIGCCKDDDTSYLTEIKEKITKLNLNNSFKFWGHQHDLEPFYLKSDFVILTSYQEGLPRVILEALSYGLYCVSTNVDGINEIITNNTLGSILKKYDPKELAERIKITIDNIELINSEDNINIRKQYIQKKFSKDIFVSKFISCLKSI</sequence>
<proteinExistence type="predicted"/>
<gene>
    <name evidence="2" type="ORF">JRA39_002650</name>
</gene>
<protein>
    <submittedName>
        <fullName evidence="2">Glycosyltransferase</fullName>
    </submittedName>
</protein>
<dbReference type="Pfam" id="PF00534">
    <property type="entry name" value="Glycos_transf_1"/>
    <property type="match status" value="1"/>
</dbReference>
<dbReference type="SUPFAM" id="SSF53756">
    <property type="entry name" value="UDP-Glycosyltransferase/glycogen phosphorylase"/>
    <property type="match status" value="1"/>
</dbReference>
<comment type="caution">
    <text evidence="2">The sequence shown here is derived from an EMBL/GenBank/DDBJ whole genome shotgun (WGS) entry which is preliminary data.</text>
</comment>
<name>A0AAI9I140_PROST</name>
<accession>A0AAI9I140</accession>
<evidence type="ECO:0000313" key="2">
    <source>
        <dbReference type="EMBL" id="EMP9433577.1"/>
    </source>
</evidence>
<dbReference type="AlphaFoldDB" id="A0AAI9I140"/>
<evidence type="ECO:0000259" key="1">
    <source>
        <dbReference type="Pfam" id="PF00534"/>
    </source>
</evidence>
<dbReference type="GO" id="GO:0016757">
    <property type="term" value="F:glycosyltransferase activity"/>
    <property type="evidence" value="ECO:0007669"/>
    <property type="project" value="InterPro"/>
</dbReference>
<dbReference type="GO" id="GO:1901135">
    <property type="term" value="P:carbohydrate derivative metabolic process"/>
    <property type="evidence" value="ECO:0007669"/>
    <property type="project" value="UniProtKB-ARBA"/>
</dbReference>
<dbReference type="EMBL" id="AAZDVE040000021">
    <property type="protein sequence ID" value="EMP9433577.1"/>
    <property type="molecule type" value="Genomic_DNA"/>
</dbReference>
<feature type="non-terminal residue" evidence="2">
    <location>
        <position position="1"/>
    </location>
</feature>
<dbReference type="PANTHER" id="PTHR12526:SF630">
    <property type="entry name" value="GLYCOSYLTRANSFERASE"/>
    <property type="match status" value="1"/>
</dbReference>